<evidence type="ECO:0000256" key="3">
    <source>
        <dbReference type="ARBA" id="ARBA00022588"/>
    </source>
</evidence>
<evidence type="ECO:0000259" key="6">
    <source>
        <dbReference type="PROSITE" id="PS50209"/>
    </source>
</evidence>
<keyword evidence="2" id="KW-0963">Cytoplasm</keyword>
<evidence type="ECO:0000256" key="5">
    <source>
        <dbReference type="ARBA" id="ARBA00023198"/>
    </source>
</evidence>
<protein>
    <recommendedName>
        <fullName evidence="10">Pyrin domain-containing protein</fullName>
    </recommendedName>
</protein>
<feature type="domain" description="CARD" evidence="6">
    <location>
        <begin position="102"/>
        <end position="166"/>
    </location>
</feature>
<dbReference type="Gene3D" id="1.10.533.10">
    <property type="entry name" value="Death Domain, Fas"/>
    <property type="match status" value="2"/>
</dbReference>
<dbReference type="SUPFAM" id="SSF47986">
    <property type="entry name" value="DEATH domain"/>
    <property type="match status" value="2"/>
</dbReference>
<keyword evidence="9" id="KW-1185">Reference proteome</keyword>
<feature type="domain" description="Pyrin" evidence="7">
    <location>
        <begin position="1"/>
        <end position="91"/>
    </location>
</feature>
<evidence type="ECO:0000256" key="1">
    <source>
        <dbReference type="ARBA" id="ARBA00004514"/>
    </source>
</evidence>
<dbReference type="InterPro" id="IPR004020">
    <property type="entry name" value="DAPIN"/>
</dbReference>
<organism evidence="8 9">
    <name type="scientific">Poecilia mexicana</name>
    <dbReference type="NCBI Taxonomy" id="48701"/>
    <lineage>
        <taxon>Eukaryota</taxon>
        <taxon>Metazoa</taxon>
        <taxon>Chordata</taxon>
        <taxon>Craniata</taxon>
        <taxon>Vertebrata</taxon>
        <taxon>Euteleostomi</taxon>
        <taxon>Actinopterygii</taxon>
        <taxon>Neopterygii</taxon>
        <taxon>Teleostei</taxon>
        <taxon>Neoteleostei</taxon>
        <taxon>Acanthomorphata</taxon>
        <taxon>Ovalentaria</taxon>
        <taxon>Atherinomorphae</taxon>
        <taxon>Cyprinodontiformes</taxon>
        <taxon>Poeciliidae</taxon>
        <taxon>Poeciliinae</taxon>
        <taxon>Poecilia</taxon>
    </lineage>
</organism>
<dbReference type="GO" id="GO:0042981">
    <property type="term" value="P:regulation of apoptotic process"/>
    <property type="evidence" value="ECO:0007669"/>
    <property type="project" value="InterPro"/>
</dbReference>
<dbReference type="InterPro" id="IPR001315">
    <property type="entry name" value="CARD"/>
</dbReference>
<dbReference type="PROSITE" id="PS50824">
    <property type="entry name" value="DAPIN"/>
    <property type="match status" value="1"/>
</dbReference>
<dbReference type="PANTHER" id="PTHR46985:SF2">
    <property type="entry name" value="APOPTOSIS-ASSOCIATED SPECK-LIKE PROTEIN CONTAINING A CARD"/>
    <property type="match status" value="1"/>
</dbReference>
<evidence type="ECO:0000259" key="7">
    <source>
        <dbReference type="PROSITE" id="PS50824"/>
    </source>
</evidence>
<dbReference type="Ensembl" id="ENSPMET00000008234.1">
    <property type="protein sequence ID" value="ENSPMEP00000005000.1"/>
    <property type="gene ID" value="ENSPMEG00000006324.1"/>
</dbReference>
<name>A0A3B3WQD6_9TELE</name>
<evidence type="ECO:0008006" key="10">
    <source>
        <dbReference type="Google" id="ProtNLM"/>
    </source>
</evidence>
<comment type="subcellular location">
    <subcellularLocation>
        <location evidence="1">Cytoplasm</location>
        <location evidence="1">Cytosol</location>
    </subcellularLocation>
</comment>
<dbReference type="Pfam" id="PF00619">
    <property type="entry name" value="CARD"/>
    <property type="match status" value="1"/>
</dbReference>
<evidence type="ECO:0000256" key="2">
    <source>
        <dbReference type="ARBA" id="ARBA00022490"/>
    </source>
</evidence>
<evidence type="ECO:0000313" key="9">
    <source>
        <dbReference type="Proteomes" id="UP000261480"/>
    </source>
</evidence>
<sequence>MALKKPKVILSDVLENLEQKNYKKFCSALVDRDRNVKRNQVENKDFLDVAEVMVNVYDKDALKVAEELLREICCVKDANNLAEEAKKAGLHTSVPTVGPSPVTSDGKHFVDKHRRELINRVGNIGPILDELLDQEVLDNEAYNKINALPTNQDKVRELCTKYLNDKRYLLQHLEEERKVSHRRTRGKLNADKKSAFNLNTQMKLLKFNKHVFKSD</sequence>
<dbReference type="SMART" id="SM01289">
    <property type="entry name" value="PYRIN"/>
    <property type="match status" value="1"/>
</dbReference>
<reference evidence="8" key="1">
    <citation type="submission" date="2025-08" db="UniProtKB">
        <authorList>
            <consortium name="Ensembl"/>
        </authorList>
    </citation>
    <scope>IDENTIFICATION</scope>
</reference>
<dbReference type="GO" id="GO:0045087">
    <property type="term" value="P:innate immune response"/>
    <property type="evidence" value="ECO:0007669"/>
    <property type="project" value="UniProtKB-KW"/>
</dbReference>
<accession>A0A3B3WQD6</accession>
<reference evidence="8" key="2">
    <citation type="submission" date="2025-09" db="UniProtKB">
        <authorList>
            <consortium name="Ensembl"/>
        </authorList>
    </citation>
    <scope>IDENTIFICATION</scope>
</reference>
<dbReference type="PANTHER" id="PTHR46985">
    <property type="entry name" value="NACHT, LRR AND PYD DOMAINS-CONTAINING PROTEIN 1"/>
    <property type="match status" value="1"/>
</dbReference>
<dbReference type="PROSITE" id="PS50209">
    <property type="entry name" value="CARD"/>
    <property type="match status" value="1"/>
</dbReference>
<dbReference type="GO" id="GO:0005829">
    <property type="term" value="C:cytosol"/>
    <property type="evidence" value="ECO:0007669"/>
    <property type="project" value="UniProtKB-SubCell"/>
</dbReference>
<keyword evidence="3" id="KW-0399">Innate immunity</keyword>
<dbReference type="Proteomes" id="UP000261480">
    <property type="component" value="Unplaced"/>
</dbReference>
<evidence type="ECO:0000313" key="8">
    <source>
        <dbReference type="Ensembl" id="ENSPMEP00000005000.1"/>
    </source>
</evidence>
<dbReference type="GO" id="GO:0006954">
    <property type="term" value="P:inflammatory response"/>
    <property type="evidence" value="ECO:0007669"/>
    <property type="project" value="UniProtKB-KW"/>
</dbReference>
<dbReference type="InterPro" id="IPR011029">
    <property type="entry name" value="DEATH-like_dom_sf"/>
</dbReference>
<keyword evidence="5" id="KW-0395">Inflammatory response</keyword>
<dbReference type="Pfam" id="PF02758">
    <property type="entry name" value="PYRIN"/>
    <property type="match status" value="1"/>
</dbReference>
<evidence type="ECO:0000256" key="4">
    <source>
        <dbReference type="ARBA" id="ARBA00022859"/>
    </source>
</evidence>
<dbReference type="AlphaFoldDB" id="A0A3B3WQD6"/>
<dbReference type="InterPro" id="IPR051249">
    <property type="entry name" value="NLRP_Inflammasome"/>
</dbReference>
<keyword evidence="4" id="KW-0391">Immunity</keyword>
<dbReference type="STRING" id="48701.ENSPMEP00000005000"/>
<proteinExistence type="predicted"/>